<reference evidence="1" key="1">
    <citation type="journal article" date="2014" name="Int. J. Syst. Evol. Microbiol.">
        <title>Complete genome sequence of Corynebacterium casei LMG S-19264T (=DSM 44701T), isolated from a smear-ripened cheese.</title>
        <authorList>
            <consortium name="US DOE Joint Genome Institute (JGI-PGF)"/>
            <person name="Walter F."/>
            <person name="Albersmeier A."/>
            <person name="Kalinowski J."/>
            <person name="Ruckert C."/>
        </authorList>
    </citation>
    <scope>NUCLEOTIDE SEQUENCE</scope>
    <source>
        <strain evidence="1">CGMCC 1.10859</strain>
    </source>
</reference>
<gene>
    <name evidence="1" type="ORF">GCM10008024_02110</name>
    <name evidence="2" type="ORF">SAMN05444006_1043</name>
</gene>
<name>A0AAN4UMW3_9RHOB</name>
<protein>
    <submittedName>
        <fullName evidence="1">Uncharacterized protein</fullName>
    </submittedName>
</protein>
<comment type="caution">
    <text evidence="1">The sequence shown here is derived from an EMBL/GenBank/DDBJ whole genome shotgun (WGS) entry which is preliminary data.</text>
</comment>
<accession>A0AAN4UMW3</accession>
<dbReference type="EMBL" id="FNOB01000004">
    <property type="protein sequence ID" value="SDW46895.1"/>
    <property type="molecule type" value="Genomic_DNA"/>
</dbReference>
<reference evidence="2 3" key="2">
    <citation type="submission" date="2016-10" db="EMBL/GenBank/DDBJ databases">
        <authorList>
            <person name="Varghese N."/>
            <person name="Submissions S."/>
        </authorList>
    </citation>
    <scope>NUCLEOTIDE SEQUENCE [LARGE SCALE GENOMIC DNA]</scope>
    <source>
        <strain evidence="2 3">DSM 24802</strain>
    </source>
</reference>
<sequence length="269" mass="29810">MSTIQVNQIEISPEHLSRLPSRLRNQVVGCMHAHNELGVINRILRFTLNKVGAGELHDDAHNVQMWTILQILTGKLFETWNMIDKRFLKCVPEDSAITALSEAHRKDLEALRDYFGGSDNATNALEIIRNKTAFHYDKLNLGEAIGSVASEESRIYISEHPANSCYYVGSALVFRSAFSMIADKLSDAIGLSPSEKMARGFTLAIEDINRINLLVHNVLYGFISGLLEAVVGGPLAEEEQVGIQVTDVPHPSSVLIPMFISVRQPKDAE</sequence>
<dbReference type="Proteomes" id="UP000634647">
    <property type="component" value="Unassembled WGS sequence"/>
</dbReference>
<dbReference type="AlphaFoldDB" id="A0AAN4UMW3"/>
<keyword evidence="3" id="KW-1185">Reference proteome</keyword>
<evidence type="ECO:0000313" key="4">
    <source>
        <dbReference type="Proteomes" id="UP000634647"/>
    </source>
</evidence>
<evidence type="ECO:0000313" key="1">
    <source>
        <dbReference type="EMBL" id="GHD98470.1"/>
    </source>
</evidence>
<proteinExistence type="predicted"/>
<evidence type="ECO:0000313" key="2">
    <source>
        <dbReference type="EMBL" id="SDW46895.1"/>
    </source>
</evidence>
<dbReference type="EMBL" id="BNAB01000001">
    <property type="protein sequence ID" value="GHD98470.1"/>
    <property type="molecule type" value="Genomic_DNA"/>
</dbReference>
<dbReference type="Proteomes" id="UP000199541">
    <property type="component" value="Unassembled WGS sequence"/>
</dbReference>
<organism evidence="1 4">
    <name type="scientific">Allgaiera indica</name>
    <dbReference type="NCBI Taxonomy" id="765699"/>
    <lineage>
        <taxon>Bacteria</taxon>
        <taxon>Pseudomonadati</taxon>
        <taxon>Pseudomonadota</taxon>
        <taxon>Alphaproteobacteria</taxon>
        <taxon>Rhodobacterales</taxon>
        <taxon>Paracoccaceae</taxon>
        <taxon>Allgaiera</taxon>
    </lineage>
</organism>
<reference evidence="1" key="3">
    <citation type="submission" date="2023-06" db="EMBL/GenBank/DDBJ databases">
        <authorList>
            <person name="Sun Q."/>
            <person name="Zhou Y."/>
        </authorList>
    </citation>
    <scope>NUCLEOTIDE SEQUENCE</scope>
    <source>
        <strain evidence="1">CGMCC 1.10859</strain>
    </source>
</reference>
<dbReference type="RefSeq" id="WP_092163967.1">
    <property type="nucleotide sequence ID" value="NZ_BNAB01000001.1"/>
</dbReference>
<evidence type="ECO:0000313" key="3">
    <source>
        <dbReference type="Proteomes" id="UP000199541"/>
    </source>
</evidence>